<protein>
    <submittedName>
        <fullName evidence="1">Uncharacterized protein</fullName>
    </submittedName>
</protein>
<reference evidence="2" key="1">
    <citation type="submission" date="2016-01" db="EMBL/GenBank/DDBJ databases">
        <authorList>
            <person name="Regsiter A."/>
            <person name="william w."/>
        </authorList>
    </citation>
    <scope>NUCLEOTIDE SEQUENCE [LARGE SCALE GENOMIC DNA]</scope>
    <source>
        <strain evidence="2">CFBP 6623</strain>
    </source>
</reference>
<keyword evidence="2" id="KW-1185">Reference proteome</keyword>
<evidence type="ECO:0000313" key="1">
    <source>
        <dbReference type="EMBL" id="CUX17515.1"/>
    </source>
</evidence>
<sequence>MPEIMPISVSLKIWSNYRKRPPAVRWKVLPERRSVFEKSRPGGVQLCSIPQVLAICREEL</sequence>
<dbReference type="Proteomes" id="UP000191988">
    <property type="component" value="Unassembled WGS sequence"/>
</dbReference>
<dbReference type="AlphaFoldDB" id="A0A1S7P870"/>
<accession>A0A1S7P870</accession>
<name>A0A1S7P870_9HYPH</name>
<dbReference type="EMBL" id="FBWK01000013">
    <property type="protein sequence ID" value="CUX17515.1"/>
    <property type="molecule type" value="Genomic_DNA"/>
</dbReference>
<organism evidence="1 2">
    <name type="scientific">Agrobacterium tomkonis CFBP 6623</name>
    <dbReference type="NCBI Taxonomy" id="1183432"/>
    <lineage>
        <taxon>Bacteria</taxon>
        <taxon>Pseudomonadati</taxon>
        <taxon>Pseudomonadota</taxon>
        <taxon>Alphaproteobacteria</taxon>
        <taxon>Hyphomicrobiales</taxon>
        <taxon>Rhizobiaceae</taxon>
        <taxon>Rhizobium/Agrobacterium group</taxon>
        <taxon>Agrobacterium</taxon>
        <taxon>Agrobacterium tumefaciens complex</taxon>
    </lineage>
</organism>
<gene>
    <name evidence="1" type="ORF">AGR3A_Cc200015</name>
</gene>
<proteinExistence type="predicted"/>
<evidence type="ECO:0000313" key="2">
    <source>
        <dbReference type="Proteomes" id="UP000191988"/>
    </source>
</evidence>